<evidence type="ECO:0000313" key="3">
    <source>
        <dbReference type="EMBL" id="AVO44012.1"/>
    </source>
</evidence>
<gene>
    <name evidence="3" type="ORF">C6569_02440</name>
</gene>
<dbReference type="Pfam" id="PF01425">
    <property type="entry name" value="Amidase"/>
    <property type="match status" value="1"/>
</dbReference>
<feature type="region of interest" description="Disordered" evidence="1">
    <location>
        <begin position="1"/>
        <end position="23"/>
    </location>
</feature>
<protein>
    <submittedName>
        <fullName evidence="3">Amidase</fullName>
    </submittedName>
</protein>
<sequence length="515" mass="54936">MNGATRARGGGPAHDQSPLRALPPVPFPAHHPLLITRGTATVAKAPIWQWGAVETAKAIKSGKVSSEEVVKASIDRMKAVNPKLNAVVVDLSKDALKAAKAADKALAKGEAVGPLHGVPVTIKINLDVKGQANSNGVVAFKDNIAPDDSAVTANLRKAGAVIVGLTNTPEFSMRGFTENPLHGLTLNPWDPAITCGGSSGGAGSAVAAGIGAIAHGNDIGGSLRWPAFCNGVATIKPTQGRIPAFNPTQMNGDERPLMAQFMSAQGPIARSVADVRLGLEVMAMRDPRDPWWVPAPLKGPKLKGPIKVAVAKIPRDMKTDTKVISLVRKAADHLADSGYDVNEVELPDLDGTWKLWSDLIFTELTVLQEPTMRQHGSPDFIKAIEAMKGTSTVLDREGYMKAIARRSRVLRDWMMFLEEHPVILSPLSVRQTPSYNADLESPERGRELFWNDLRFMSAINVLGLPAAVVPVGLVDGKPIGVQLITSRYREDVCLDAAAAIEKKAGTVVGELWARG</sequence>
<dbReference type="EMBL" id="CP027668">
    <property type="protein sequence ID" value="AVO44012.1"/>
    <property type="molecule type" value="Genomic_DNA"/>
</dbReference>
<accession>A0A2S0N777</accession>
<feature type="domain" description="Amidase" evidence="2">
    <location>
        <begin position="68"/>
        <end position="494"/>
    </location>
</feature>
<evidence type="ECO:0000256" key="1">
    <source>
        <dbReference type="SAM" id="MobiDB-lite"/>
    </source>
</evidence>
<dbReference type="InterPro" id="IPR036928">
    <property type="entry name" value="AS_sf"/>
</dbReference>
<dbReference type="PANTHER" id="PTHR43372:SF4">
    <property type="entry name" value="FATTY-ACID AMIDE HYDROLASE 2"/>
    <property type="match status" value="1"/>
</dbReference>
<dbReference type="PIRSF" id="PIRSF001221">
    <property type="entry name" value="Amidase_fungi"/>
    <property type="match status" value="1"/>
</dbReference>
<dbReference type="OrthoDB" id="9811471at2"/>
<dbReference type="PROSITE" id="PS00571">
    <property type="entry name" value="AMIDASES"/>
    <property type="match status" value="1"/>
</dbReference>
<dbReference type="Proteomes" id="UP000237889">
    <property type="component" value="Chromosome"/>
</dbReference>
<proteinExistence type="predicted"/>
<dbReference type="InterPro" id="IPR052739">
    <property type="entry name" value="FAAH2"/>
</dbReference>
<dbReference type="AlphaFoldDB" id="A0A2S0N777"/>
<evidence type="ECO:0000259" key="2">
    <source>
        <dbReference type="Pfam" id="PF01425"/>
    </source>
</evidence>
<dbReference type="KEGG" id="phr:C6569_02440"/>
<keyword evidence="4" id="KW-1185">Reference proteome</keyword>
<dbReference type="Gene3D" id="3.90.1300.10">
    <property type="entry name" value="Amidase signature (AS) domain"/>
    <property type="match status" value="1"/>
</dbReference>
<reference evidence="3 4" key="1">
    <citation type="submission" date="2018-03" db="EMBL/GenBank/DDBJ databases">
        <title>Genome sequencing of Phreatobacter sp.</title>
        <authorList>
            <person name="Kim S.-J."/>
            <person name="Heo J."/>
            <person name="Kwon S.-W."/>
        </authorList>
    </citation>
    <scope>NUCLEOTIDE SEQUENCE [LARGE SCALE GENOMIC DNA]</scope>
    <source>
        <strain evidence="3 4">S-12</strain>
    </source>
</reference>
<dbReference type="GO" id="GO:0012505">
    <property type="term" value="C:endomembrane system"/>
    <property type="evidence" value="ECO:0007669"/>
    <property type="project" value="TreeGrafter"/>
</dbReference>
<dbReference type="InterPro" id="IPR020556">
    <property type="entry name" value="Amidase_CS"/>
</dbReference>
<name>A0A2S0N777_9HYPH</name>
<organism evidence="3 4">
    <name type="scientific">Phreatobacter cathodiphilus</name>
    <dbReference type="NCBI Taxonomy" id="1868589"/>
    <lineage>
        <taxon>Bacteria</taxon>
        <taxon>Pseudomonadati</taxon>
        <taxon>Pseudomonadota</taxon>
        <taxon>Alphaproteobacteria</taxon>
        <taxon>Hyphomicrobiales</taxon>
        <taxon>Phreatobacteraceae</taxon>
        <taxon>Phreatobacter</taxon>
    </lineage>
</organism>
<dbReference type="InterPro" id="IPR023631">
    <property type="entry name" value="Amidase_dom"/>
</dbReference>
<dbReference type="PANTHER" id="PTHR43372">
    <property type="entry name" value="FATTY-ACID AMIDE HYDROLASE"/>
    <property type="match status" value="1"/>
</dbReference>
<evidence type="ECO:0000313" key="4">
    <source>
        <dbReference type="Proteomes" id="UP000237889"/>
    </source>
</evidence>
<dbReference type="SUPFAM" id="SSF75304">
    <property type="entry name" value="Amidase signature (AS) enzymes"/>
    <property type="match status" value="1"/>
</dbReference>
<dbReference type="NCBIfam" id="NF005687">
    <property type="entry name" value="PRK07487.1"/>
    <property type="match status" value="1"/>
</dbReference>